<keyword evidence="1" id="KW-1133">Transmembrane helix</keyword>
<reference evidence="2 3" key="1">
    <citation type="submission" date="2018-08" db="EMBL/GenBank/DDBJ databases">
        <title>A genome reference for cultivated species of the human gut microbiota.</title>
        <authorList>
            <person name="Zou Y."/>
            <person name="Xue W."/>
            <person name="Luo G."/>
        </authorList>
    </citation>
    <scope>NUCLEOTIDE SEQUENCE [LARGE SCALE GENOMIC DNA]</scope>
    <source>
        <strain evidence="2 3">AF46-11NS</strain>
    </source>
</reference>
<gene>
    <name evidence="2" type="ORF">DW075_23915</name>
</gene>
<dbReference type="AlphaFoldDB" id="A0A415FD44"/>
<organism evidence="2 3">
    <name type="scientific">Bacteroides xylanisolvens</name>
    <dbReference type="NCBI Taxonomy" id="371601"/>
    <lineage>
        <taxon>Bacteria</taxon>
        <taxon>Pseudomonadati</taxon>
        <taxon>Bacteroidota</taxon>
        <taxon>Bacteroidia</taxon>
        <taxon>Bacteroidales</taxon>
        <taxon>Bacteroidaceae</taxon>
        <taxon>Bacteroides</taxon>
    </lineage>
</organism>
<keyword evidence="1" id="KW-0472">Membrane</keyword>
<evidence type="ECO:0000256" key="1">
    <source>
        <dbReference type="SAM" id="Phobius"/>
    </source>
</evidence>
<sequence length="181" mass="21153">MKIYENKILRILGFIFIWIYVFGVGICFAGRWYAIGIPGVALLLVWLNHNLIGAAIRRYRARQAIKQIKKHGTRLSVDLSQCKVSAQKWSSKKSRMQEPVFKVFNSWETQFWNGVSGSWFPDIYHSEQVVSTAICTVTYTTPYKGKTKTFRSDAILKEKVSLEMLLQYYKQTFRRKLRLGR</sequence>
<keyword evidence="1" id="KW-0812">Transmembrane</keyword>
<feature type="transmembrane region" description="Helical" evidence="1">
    <location>
        <begin position="12"/>
        <end position="34"/>
    </location>
</feature>
<dbReference type="Proteomes" id="UP000285503">
    <property type="component" value="Unassembled WGS sequence"/>
</dbReference>
<protein>
    <submittedName>
        <fullName evidence="2">Uncharacterized protein</fullName>
    </submittedName>
</protein>
<proteinExistence type="predicted"/>
<name>A0A415FD44_9BACE</name>
<comment type="caution">
    <text evidence="2">The sequence shown here is derived from an EMBL/GenBank/DDBJ whole genome shotgun (WGS) entry which is preliminary data.</text>
</comment>
<evidence type="ECO:0000313" key="3">
    <source>
        <dbReference type="Proteomes" id="UP000285503"/>
    </source>
</evidence>
<dbReference type="EMBL" id="QRNE01000245">
    <property type="protein sequence ID" value="RHK17882.1"/>
    <property type="molecule type" value="Genomic_DNA"/>
</dbReference>
<accession>A0A415FD44</accession>
<feature type="transmembrane region" description="Helical" evidence="1">
    <location>
        <begin position="40"/>
        <end position="59"/>
    </location>
</feature>
<evidence type="ECO:0000313" key="2">
    <source>
        <dbReference type="EMBL" id="RHK17882.1"/>
    </source>
</evidence>